<evidence type="ECO:0000313" key="1">
    <source>
        <dbReference type="EMBL" id="KYQ90017.1"/>
    </source>
</evidence>
<reference evidence="1 2" key="1">
    <citation type="submission" date="2015-12" db="EMBL/GenBank/DDBJ databases">
        <title>Dictyostelia acquired genes for synthesis and detection of signals that induce cell-type specialization by lateral gene transfer from prokaryotes.</title>
        <authorList>
            <person name="Gloeckner G."/>
            <person name="Schaap P."/>
        </authorList>
    </citation>
    <scope>NUCLEOTIDE SEQUENCE [LARGE SCALE GENOMIC DNA]</scope>
    <source>
        <strain evidence="1 2">TK</strain>
    </source>
</reference>
<protein>
    <submittedName>
        <fullName evidence="1">Uncharacterized protein</fullName>
    </submittedName>
</protein>
<dbReference type="Proteomes" id="UP000076078">
    <property type="component" value="Unassembled WGS sequence"/>
</dbReference>
<organism evidence="1 2">
    <name type="scientific">Tieghemostelium lacteum</name>
    <name type="common">Slime mold</name>
    <name type="synonym">Dictyostelium lacteum</name>
    <dbReference type="NCBI Taxonomy" id="361077"/>
    <lineage>
        <taxon>Eukaryota</taxon>
        <taxon>Amoebozoa</taxon>
        <taxon>Evosea</taxon>
        <taxon>Eumycetozoa</taxon>
        <taxon>Dictyostelia</taxon>
        <taxon>Dictyosteliales</taxon>
        <taxon>Raperosteliaceae</taxon>
        <taxon>Tieghemostelium</taxon>
    </lineage>
</organism>
<dbReference type="OrthoDB" id="20423at2759"/>
<accession>A0A151Z7V0</accession>
<proteinExistence type="predicted"/>
<name>A0A151Z7V0_TIELA</name>
<dbReference type="AlphaFoldDB" id="A0A151Z7V0"/>
<comment type="caution">
    <text evidence="1">The sequence shown here is derived from an EMBL/GenBank/DDBJ whole genome shotgun (WGS) entry which is preliminary data.</text>
</comment>
<keyword evidence="2" id="KW-1185">Reference proteome</keyword>
<evidence type="ECO:0000313" key="2">
    <source>
        <dbReference type="Proteomes" id="UP000076078"/>
    </source>
</evidence>
<gene>
    <name evidence="1" type="ORF">DLAC_08593</name>
</gene>
<sequence length="347" mass="40329">MATTIGNLVWTDSQKFKLNYVFSTDLIVRVEINLTDRYKITIEDQELSLYVIAYFITQKVIDPQDTPLPNSPSFGILQSYGLLTITPDNKVVLPLIYLRKYAMIYNHPIFNSLWDLVSLLDRKYSWEEWESFNCYLEIIKHQSHHILSPMSKPYSLGEYYKGALFFPPSLANDTFSTEDDTLSKCSFPTKRCPEDCDIDQQCQAGTAITKNPKRCLVDMFYNAKLNIGTTYFLGNTKHPDGTTTLKSIDHNINNYVRASEQIEKKTINKQQIKFIPIVYSNHFVTSRMLKGFNKKLRNLKQIKFEPNLKITEAIIVCRGTGKKNVIQPHDGFYYPFQDFIYPRKLEE</sequence>
<dbReference type="EMBL" id="LODT01000037">
    <property type="protein sequence ID" value="KYQ90017.1"/>
    <property type="molecule type" value="Genomic_DNA"/>
</dbReference>
<dbReference type="InParanoid" id="A0A151Z7V0"/>